<evidence type="ECO:0008006" key="5">
    <source>
        <dbReference type="Google" id="ProtNLM"/>
    </source>
</evidence>
<dbReference type="Gene3D" id="2.30.30.40">
    <property type="entry name" value="SH3 Domains"/>
    <property type="match status" value="1"/>
</dbReference>
<feature type="region of interest" description="Disordered" evidence="1">
    <location>
        <begin position="379"/>
        <end position="443"/>
    </location>
</feature>
<dbReference type="EMBL" id="ML220133">
    <property type="protein sequence ID" value="TGZ79204.1"/>
    <property type="molecule type" value="Genomic_DNA"/>
</dbReference>
<organism evidence="3 4">
    <name type="scientific">Ascodesmis nigricans</name>
    <dbReference type="NCBI Taxonomy" id="341454"/>
    <lineage>
        <taxon>Eukaryota</taxon>
        <taxon>Fungi</taxon>
        <taxon>Dikarya</taxon>
        <taxon>Ascomycota</taxon>
        <taxon>Pezizomycotina</taxon>
        <taxon>Pezizomycetes</taxon>
        <taxon>Pezizales</taxon>
        <taxon>Ascodesmidaceae</taxon>
        <taxon>Ascodesmis</taxon>
    </lineage>
</organism>
<name>A0A4V3SI92_9PEZI</name>
<feature type="region of interest" description="Disordered" evidence="1">
    <location>
        <begin position="899"/>
        <end position="920"/>
    </location>
</feature>
<dbReference type="InterPro" id="IPR036028">
    <property type="entry name" value="SH3-like_dom_sf"/>
</dbReference>
<keyword evidence="4" id="KW-1185">Reference proteome</keyword>
<feature type="region of interest" description="Disordered" evidence="1">
    <location>
        <begin position="56"/>
        <end position="122"/>
    </location>
</feature>
<evidence type="ECO:0000256" key="2">
    <source>
        <dbReference type="SAM" id="Phobius"/>
    </source>
</evidence>
<feature type="compositionally biased region" description="Polar residues" evidence="1">
    <location>
        <begin position="113"/>
        <end position="122"/>
    </location>
</feature>
<dbReference type="Proteomes" id="UP000298138">
    <property type="component" value="Unassembled WGS sequence"/>
</dbReference>
<feature type="compositionally biased region" description="Polar residues" evidence="1">
    <location>
        <begin position="713"/>
        <end position="728"/>
    </location>
</feature>
<dbReference type="InParanoid" id="A0A4V3SI92"/>
<keyword evidence="2" id="KW-1133">Transmembrane helix</keyword>
<evidence type="ECO:0000313" key="3">
    <source>
        <dbReference type="EMBL" id="TGZ79204.1"/>
    </source>
</evidence>
<evidence type="ECO:0000256" key="1">
    <source>
        <dbReference type="SAM" id="MobiDB-lite"/>
    </source>
</evidence>
<feature type="compositionally biased region" description="Basic and acidic residues" evidence="1">
    <location>
        <begin position="952"/>
        <end position="978"/>
    </location>
</feature>
<proteinExistence type="predicted"/>
<feature type="region of interest" description="Disordered" evidence="1">
    <location>
        <begin position="332"/>
        <end position="361"/>
    </location>
</feature>
<dbReference type="STRING" id="341454.A0A4V3SI92"/>
<feature type="transmembrane region" description="Helical" evidence="2">
    <location>
        <begin position="213"/>
        <end position="232"/>
    </location>
</feature>
<accession>A0A4V3SI92</accession>
<evidence type="ECO:0000313" key="4">
    <source>
        <dbReference type="Proteomes" id="UP000298138"/>
    </source>
</evidence>
<feature type="compositionally biased region" description="Low complexity" evidence="1">
    <location>
        <begin position="379"/>
        <end position="411"/>
    </location>
</feature>
<feature type="transmembrane region" description="Helical" evidence="2">
    <location>
        <begin position="669"/>
        <end position="692"/>
    </location>
</feature>
<feature type="transmembrane region" description="Helical" evidence="2">
    <location>
        <begin position="145"/>
        <end position="166"/>
    </location>
</feature>
<reference evidence="3 4" key="1">
    <citation type="submission" date="2019-04" db="EMBL/GenBank/DDBJ databases">
        <title>Comparative genomics and transcriptomics to analyze fruiting body development in filamentous ascomycetes.</title>
        <authorList>
            <consortium name="DOE Joint Genome Institute"/>
            <person name="Lutkenhaus R."/>
            <person name="Traeger S."/>
            <person name="Breuer J."/>
            <person name="Kuo A."/>
            <person name="Lipzen A."/>
            <person name="Pangilinan J."/>
            <person name="Dilworth D."/>
            <person name="Sandor L."/>
            <person name="Poggeler S."/>
            <person name="Barry K."/>
            <person name="Grigoriev I.V."/>
            <person name="Nowrousian M."/>
        </authorList>
    </citation>
    <scope>NUCLEOTIDE SEQUENCE [LARGE SCALE GENOMIC DNA]</scope>
    <source>
        <strain evidence="3 4">CBS 389.68</strain>
    </source>
</reference>
<sequence length="978" mass="103986">MGGNPQDRLSGRLPIPPPRPLPPTPIPVRTPAPATPPCFPPSPTYFTAAAVLYRSPSPSSAPSHVSPSPATLQGSMRRSSPTPMTRPASSYYTADISSTAGSGGGPPTTFTALASSLPQPQPAVTHSRRWGIRLPQLPQFTPQHYILLPLLLAAFVVTLATLTLAATSLARYSSPRPAEVSLTSTSTLITTSGVLCLLSLLWGVLFFKHSSGRWGVVAAVVGVGVAVVGVGYGREKWDETEWWSGEGTGEGGTGLREWACRRRNWGVGWEREGRVCGDLDTQYTQLDVLLGPVPVTLNITSSRKPPHGTVDERNSALMVSCQAQYIPFGQLRHGGSSASTPLHPSSLSPQPQPPALTTTAFPPSSLVSLASSSSLLHLPSAHSPTPFSSPPARSSTPSISSPITPTTAAAGPAGGGAMPAVLPPRPHHDGDGNRLHDHRKRGRRGIRGAGLLVSSMLLSTASAQCVSLASSKICPAFKEAKVSTGSAMFGQLYGSRFGCSNLTLSDTADKYARFTRTYLCSRMVQDSKDVCGLTDKAATPVCAETCANFARSEQIIASDPNTCGQSRQETLAMIRSDFAICSNPSESLAEGCISGIENEKENCGYSNNLPGLCLYCSQSTADSTDTCCYTAQAETRCQGVELPEISDLPPLITDPADPKKKSSGLSGGAIAGITVGTLVFVALVVGLLLFFLRRRRNASEVGRFNQPPPGPRNQPSMSFATVGPTSQGRGYEVLGGGRVARMSALETTETRDSAPASPAVVLTHQRSRLAPSQSGTEGSPGSHRRGSPGHPEPRTRNASLSSTSILMDPNSPLSASEKHSSPEYGNPQSEQLPFFKDYYSSGDIHPGDRVSTLWAYSPRAPDEFELERGDMLKVIGIWDDGWATGILLPERAEDYIKHREKHDSGISASQKSNRRTPSPAVGDIKAFPLVCVCLPDHWQKTIDSEAANAHVSSDEEFKKHRDTAESPERKAKEKGLFN</sequence>
<gene>
    <name evidence="3" type="ORF">EX30DRAFT_350353</name>
</gene>
<feature type="region of interest" description="Disordered" evidence="1">
    <location>
        <begin position="701"/>
        <end position="832"/>
    </location>
</feature>
<keyword evidence="2" id="KW-0812">Transmembrane</keyword>
<feature type="compositionally biased region" description="Low complexity" evidence="1">
    <location>
        <begin position="56"/>
        <end position="69"/>
    </location>
</feature>
<feature type="compositionally biased region" description="Low complexity" evidence="1">
    <location>
        <begin position="336"/>
        <end position="361"/>
    </location>
</feature>
<dbReference type="PANTHER" id="PTHR48125">
    <property type="entry name" value="LP07818P1"/>
    <property type="match status" value="1"/>
</dbReference>
<dbReference type="PANTHER" id="PTHR48125:SF10">
    <property type="entry name" value="OS12G0136300 PROTEIN"/>
    <property type="match status" value="1"/>
</dbReference>
<feature type="compositionally biased region" description="Polar residues" evidence="1">
    <location>
        <begin position="796"/>
        <end position="805"/>
    </location>
</feature>
<feature type="region of interest" description="Disordered" evidence="1">
    <location>
        <begin position="1"/>
        <end position="40"/>
    </location>
</feature>
<dbReference type="AlphaFoldDB" id="A0A4V3SI92"/>
<feature type="region of interest" description="Disordered" evidence="1">
    <location>
        <begin position="945"/>
        <end position="978"/>
    </location>
</feature>
<feature type="compositionally biased region" description="Polar residues" evidence="1">
    <location>
        <begin position="70"/>
        <end position="96"/>
    </location>
</feature>
<feature type="compositionally biased region" description="Basic and acidic residues" evidence="1">
    <location>
        <begin position="426"/>
        <end position="435"/>
    </location>
</feature>
<keyword evidence="2" id="KW-0472">Membrane</keyword>
<feature type="compositionally biased region" description="Pro residues" evidence="1">
    <location>
        <begin position="14"/>
        <end position="40"/>
    </location>
</feature>
<feature type="transmembrane region" description="Helical" evidence="2">
    <location>
        <begin position="187"/>
        <end position="207"/>
    </location>
</feature>
<dbReference type="OrthoDB" id="2163411at2759"/>
<dbReference type="SUPFAM" id="SSF50044">
    <property type="entry name" value="SH3-domain"/>
    <property type="match status" value="1"/>
</dbReference>
<protein>
    <recommendedName>
        <fullName evidence="5">SH3 domain-containing protein</fullName>
    </recommendedName>
</protein>